<evidence type="ECO:0000256" key="6">
    <source>
        <dbReference type="ARBA" id="ARBA00022723"/>
    </source>
</evidence>
<dbReference type="SMR" id="A0A1H0KU10"/>
<dbReference type="OrthoDB" id="15218at2"/>
<dbReference type="Gene3D" id="3.30.2010.10">
    <property type="entry name" value="Metalloproteases ('zincins'), catalytic domain"/>
    <property type="match status" value="1"/>
</dbReference>
<dbReference type="NCBIfam" id="NF003965">
    <property type="entry name" value="PRK05457.1"/>
    <property type="match status" value="1"/>
</dbReference>
<keyword evidence="9 12" id="KW-1133">Transmembrane helix</keyword>
<dbReference type="PANTHER" id="PTHR43221">
    <property type="entry name" value="PROTEASE HTPX"/>
    <property type="match status" value="1"/>
</dbReference>
<keyword evidence="7 12" id="KW-0378">Hydrolase</keyword>
<feature type="active site" evidence="12">
    <location>
        <position position="146"/>
    </location>
</feature>
<dbReference type="InterPro" id="IPR022919">
    <property type="entry name" value="Pept_M48_protease_HtpX"/>
</dbReference>
<dbReference type="GO" id="GO:0004222">
    <property type="term" value="F:metalloendopeptidase activity"/>
    <property type="evidence" value="ECO:0007669"/>
    <property type="project" value="UniProtKB-UniRule"/>
</dbReference>
<evidence type="ECO:0000256" key="3">
    <source>
        <dbReference type="ARBA" id="ARBA00022475"/>
    </source>
</evidence>
<dbReference type="STRING" id="419597.SAMN04487957_108104"/>
<keyword evidence="4 12" id="KW-0645">Protease</keyword>
<evidence type="ECO:0000256" key="5">
    <source>
        <dbReference type="ARBA" id="ARBA00022692"/>
    </source>
</evidence>
<evidence type="ECO:0000256" key="9">
    <source>
        <dbReference type="ARBA" id="ARBA00022989"/>
    </source>
</evidence>
<reference evidence="15" key="1">
    <citation type="submission" date="2016-10" db="EMBL/GenBank/DDBJ databases">
        <authorList>
            <person name="Varghese N."/>
            <person name="Submissions S."/>
        </authorList>
    </citation>
    <scope>NUCLEOTIDE SEQUENCE [LARGE SCALE GENOMIC DNA]</scope>
    <source>
        <strain evidence="15">CGMCC 1.6444</strain>
    </source>
</reference>
<feature type="binding site" evidence="12">
    <location>
        <position position="145"/>
    </location>
    <ligand>
        <name>Zn(2+)</name>
        <dbReference type="ChEBI" id="CHEBI:29105"/>
        <note>catalytic</note>
    </ligand>
</feature>
<evidence type="ECO:0000256" key="10">
    <source>
        <dbReference type="ARBA" id="ARBA00023049"/>
    </source>
</evidence>
<gene>
    <name evidence="12" type="primary">htpX</name>
    <name evidence="14" type="ORF">SAMN04487957_108104</name>
</gene>
<dbReference type="GO" id="GO:0006508">
    <property type="term" value="P:proteolysis"/>
    <property type="evidence" value="ECO:0007669"/>
    <property type="project" value="UniProtKB-KW"/>
</dbReference>
<evidence type="ECO:0000256" key="12">
    <source>
        <dbReference type="HAMAP-Rule" id="MF_00188"/>
    </source>
</evidence>
<feature type="transmembrane region" description="Helical" evidence="12">
    <location>
        <begin position="36"/>
        <end position="59"/>
    </location>
</feature>
<keyword evidence="3 12" id="KW-1003">Cell membrane</keyword>
<evidence type="ECO:0000259" key="13">
    <source>
        <dbReference type="Pfam" id="PF01435"/>
    </source>
</evidence>
<evidence type="ECO:0000256" key="4">
    <source>
        <dbReference type="ARBA" id="ARBA00022670"/>
    </source>
</evidence>
<dbReference type="EC" id="3.4.24.-" evidence="12"/>
<feature type="binding site" evidence="12">
    <location>
        <position position="149"/>
    </location>
    <ligand>
        <name>Zn(2+)</name>
        <dbReference type="ChEBI" id="CHEBI:29105"/>
        <note>catalytic</note>
    </ligand>
</feature>
<keyword evidence="6 12" id="KW-0479">Metal-binding</keyword>
<accession>A0A1H0KU10</accession>
<evidence type="ECO:0000256" key="7">
    <source>
        <dbReference type="ARBA" id="ARBA00022801"/>
    </source>
</evidence>
<keyword evidence="5 12" id="KW-0812">Transmembrane</keyword>
<dbReference type="CDD" id="cd07335">
    <property type="entry name" value="M48B_HtpX_like"/>
    <property type="match status" value="1"/>
</dbReference>
<dbReference type="InterPro" id="IPR050083">
    <property type="entry name" value="HtpX_protease"/>
</dbReference>
<evidence type="ECO:0000256" key="11">
    <source>
        <dbReference type="ARBA" id="ARBA00023136"/>
    </source>
</evidence>
<evidence type="ECO:0000313" key="15">
    <source>
        <dbReference type="Proteomes" id="UP000199075"/>
    </source>
</evidence>
<dbReference type="InterPro" id="IPR001915">
    <property type="entry name" value="Peptidase_M48"/>
</dbReference>
<evidence type="ECO:0000256" key="1">
    <source>
        <dbReference type="ARBA" id="ARBA00004651"/>
    </source>
</evidence>
<feature type="binding site" evidence="12">
    <location>
        <position position="226"/>
    </location>
    <ligand>
        <name>Zn(2+)</name>
        <dbReference type="ChEBI" id="CHEBI:29105"/>
        <note>catalytic</note>
    </ligand>
</feature>
<keyword evidence="10 12" id="KW-0482">Metalloprotease</keyword>
<organism evidence="14 15">
    <name type="scientific">Halomonas shengliensis</name>
    <dbReference type="NCBI Taxonomy" id="419597"/>
    <lineage>
        <taxon>Bacteria</taxon>
        <taxon>Pseudomonadati</taxon>
        <taxon>Pseudomonadota</taxon>
        <taxon>Gammaproteobacteria</taxon>
        <taxon>Oceanospirillales</taxon>
        <taxon>Halomonadaceae</taxon>
        <taxon>Halomonas</taxon>
    </lineage>
</organism>
<dbReference type="GO" id="GO:0008270">
    <property type="term" value="F:zinc ion binding"/>
    <property type="evidence" value="ECO:0007669"/>
    <property type="project" value="UniProtKB-UniRule"/>
</dbReference>
<evidence type="ECO:0000256" key="8">
    <source>
        <dbReference type="ARBA" id="ARBA00022833"/>
    </source>
</evidence>
<feature type="transmembrane region" description="Helical" evidence="12">
    <location>
        <begin position="196"/>
        <end position="221"/>
    </location>
</feature>
<keyword evidence="15" id="KW-1185">Reference proteome</keyword>
<dbReference type="Proteomes" id="UP000199075">
    <property type="component" value="Unassembled WGS sequence"/>
</dbReference>
<proteinExistence type="inferred from homology"/>
<keyword evidence="11 12" id="KW-0472">Membrane</keyword>
<dbReference type="EMBL" id="FNIV01000008">
    <property type="protein sequence ID" value="SDO59271.1"/>
    <property type="molecule type" value="Genomic_DNA"/>
</dbReference>
<feature type="transmembrane region" description="Helical" evidence="12">
    <location>
        <begin position="155"/>
        <end position="176"/>
    </location>
</feature>
<dbReference type="PANTHER" id="PTHR43221:SF1">
    <property type="entry name" value="PROTEASE HTPX"/>
    <property type="match status" value="1"/>
</dbReference>
<dbReference type="AlphaFoldDB" id="A0A1H0KU10"/>
<dbReference type="GO" id="GO:0005886">
    <property type="term" value="C:plasma membrane"/>
    <property type="evidence" value="ECO:0007669"/>
    <property type="project" value="UniProtKB-SubCell"/>
</dbReference>
<dbReference type="HAMAP" id="MF_00188">
    <property type="entry name" value="Pept_M48_protease_HtpX"/>
    <property type="match status" value="1"/>
</dbReference>
<protein>
    <recommendedName>
        <fullName evidence="12">Protease HtpX</fullName>
        <ecNumber evidence="12">3.4.24.-</ecNumber>
    </recommendedName>
    <alternativeName>
        <fullName evidence="12">Heat shock protein HtpX</fullName>
    </alternativeName>
</protein>
<sequence length="301" mass="32733">MMRILLFLATNLAVLLVASITLRLLGVESYLSDQGINFQSLLIFCFIFGMAGSMVSLFLSKWMAKRGTGTVVIETPSNATEKWLVDTVAELARDAGIKTPEVGIFPAQQSNAFATGWNKDDALVAVSAGLLNRMRPEEVRAVLAHEIGHVANGDMVTLALIQGVVNTFVMFFARVVAHLVDQFLRARSDDGAGLGFMGYFAVVIVAEIVFGIVASAIVAWFSRFREYRADASGAKLAGSGAMINALARLKAETELPDQMPDTLRAMAITKGQTRSLMEKLFASHPPLDDRIRALKEAAYRE</sequence>
<dbReference type="RefSeq" id="WP_089679853.1">
    <property type="nucleotide sequence ID" value="NZ_FNIV01000008.1"/>
</dbReference>
<evidence type="ECO:0000256" key="2">
    <source>
        <dbReference type="ARBA" id="ARBA00009779"/>
    </source>
</evidence>
<feature type="domain" description="Peptidase M48" evidence="13">
    <location>
        <begin position="79"/>
        <end position="297"/>
    </location>
</feature>
<keyword evidence="8 12" id="KW-0862">Zinc</keyword>
<dbReference type="Pfam" id="PF01435">
    <property type="entry name" value="Peptidase_M48"/>
    <property type="match status" value="1"/>
</dbReference>
<comment type="subcellular location">
    <subcellularLocation>
        <location evidence="1 12">Cell membrane</location>
        <topology evidence="1 12">Multi-pass membrane protein</topology>
    </subcellularLocation>
</comment>
<keyword evidence="12 14" id="KW-0346">Stress response</keyword>
<name>A0A1H0KU10_9GAMM</name>
<comment type="cofactor">
    <cofactor evidence="12">
        <name>Zn(2+)</name>
        <dbReference type="ChEBI" id="CHEBI:29105"/>
    </cofactor>
    <text evidence="12">Binds 1 zinc ion per subunit.</text>
</comment>
<comment type="similarity">
    <text evidence="2 12">Belongs to the peptidase M48B family.</text>
</comment>
<evidence type="ECO:0000313" key="14">
    <source>
        <dbReference type="EMBL" id="SDO59271.1"/>
    </source>
</evidence>